<dbReference type="AlphaFoldDB" id="A0A9N7ZAI6"/>
<dbReference type="EMBL" id="CADEAL010004328">
    <property type="protein sequence ID" value="CAB1457170.1"/>
    <property type="molecule type" value="Genomic_DNA"/>
</dbReference>
<keyword evidence="3" id="KW-1185">Reference proteome</keyword>
<evidence type="ECO:0000313" key="3">
    <source>
        <dbReference type="Proteomes" id="UP001153269"/>
    </source>
</evidence>
<proteinExistence type="predicted"/>
<organism evidence="2 3">
    <name type="scientific">Pleuronectes platessa</name>
    <name type="common">European plaice</name>
    <dbReference type="NCBI Taxonomy" id="8262"/>
    <lineage>
        <taxon>Eukaryota</taxon>
        <taxon>Metazoa</taxon>
        <taxon>Chordata</taxon>
        <taxon>Craniata</taxon>
        <taxon>Vertebrata</taxon>
        <taxon>Euteleostomi</taxon>
        <taxon>Actinopterygii</taxon>
        <taxon>Neopterygii</taxon>
        <taxon>Teleostei</taxon>
        <taxon>Neoteleostei</taxon>
        <taxon>Acanthomorphata</taxon>
        <taxon>Carangaria</taxon>
        <taxon>Pleuronectiformes</taxon>
        <taxon>Pleuronectoidei</taxon>
        <taxon>Pleuronectidae</taxon>
        <taxon>Pleuronectes</taxon>
    </lineage>
</organism>
<gene>
    <name evidence="2" type="ORF">PLEPLA_LOCUS44974</name>
</gene>
<feature type="compositionally biased region" description="Basic and acidic residues" evidence="1">
    <location>
        <begin position="1"/>
        <end position="11"/>
    </location>
</feature>
<sequence length="128" mass="13802">MGLSDRGVEGNREEEEDAAPSLLSAHNPATAERGGQAGDAIARPDRLITVWLMPCTQPMEDAEEEYMDVCQLLILGCPDTLQIFPHGGRDEIKGRPCTHTSLPLPQRCNTTSSLLPSLNASLLSSPGY</sequence>
<feature type="region of interest" description="Disordered" evidence="1">
    <location>
        <begin position="1"/>
        <end position="39"/>
    </location>
</feature>
<reference evidence="2" key="1">
    <citation type="submission" date="2020-03" db="EMBL/GenBank/DDBJ databases">
        <authorList>
            <person name="Weist P."/>
        </authorList>
    </citation>
    <scope>NUCLEOTIDE SEQUENCE</scope>
</reference>
<evidence type="ECO:0000313" key="2">
    <source>
        <dbReference type="EMBL" id="CAB1457170.1"/>
    </source>
</evidence>
<accession>A0A9N7ZAI6</accession>
<protein>
    <submittedName>
        <fullName evidence="2">Uncharacterized protein</fullName>
    </submittedName>
</protein>
<comment type="caution">
    <text evidence="2">The sequence shown here is derived from an EMBL/GenBank/DDBJ whole genome shotgun (WGS) entry which is preliminary data.</text>
</comment>
<dbReference type="Proteomes" id="UP001153269">
    <property type="component" value="Unassembled WGS sequence"/>
</dbReference>
<evidence type="ECO:0000256" key="1">
    <source>
        <dbReference type="SAM" id="MobiDB-lite"/>
    </source>
</evidence>
<name>A0A9N7ZAI6_PLEPL</name>